<name>A0ABP5E7P5_9ACTN</name>
<protein>
    <recommendedName>
        <fullName evidence="3">Tc1-like transposase DDE domain-containing protein</fullName>
    </recommendedName>
</protein>
<dbReference type="Gene3D" id="3.30.420.10">
    <property type="entry name" value="Ribonuclease H-like superfamily/Ribonuclease H"/>
    <property type="match status" value="1"/>
</dbReference>
<evidence type="ECO:0000313" key="1">
    <source>
        <dbReference type="EMBL" id="GAA1992964.1"/>
    </source>
</evidence>
<reference evidence="2" key="1">
    <citation type="journal article" date="2019" name="Int. J. Syst. Evol. Microbiol.">
        <title>The Global Catalogue of Microorganisms (GCM) 10K type strain sequencing project: providing services to taxonomists for standard genome sequencing and annotation.</title>
        <authorList>
            <consortium name="The Broad Institute Genomics Platform"/>
            <consortium name="The Broad Institute Genome Sequencing Center for Infectious Disease"/>
            <person name="Wu L."/>
            <person name="Ma J."/>
        </authorList>
    </citation>
    <scope>NUCLEOTIDE SEQUENCE [LARGE SCALE GENOMIC DNA]</scope>
    <source>
        <strain evidence="2">JCM 16013</strain>
    </source>
</reference>
<evidence type="ECO:0008006" key="3">
    <source>
        <dbReference type="Google" id="ProtNLM"/>
    </source>
</evidence>
<sequence length="89" mass="9926">MKKFIAERDWLTVYQLPSYAPDLNPAEGIWVLVRAETANTAFTDPAHLIRTVRQCLREIQYRPWLIDGALAGTGLPSTATNDAGEVIRA</sequence>
<comment type="caution">
    <text evidence="1">The sequence shown here is derived from an EMBL/GenBank/DDBJ whole genome shotgun (WGS) entry which is preliminary data.</text>
</comment>
<gene>
    <name evidence="1" type="ORF">GCM10009838_66100</name>
</gene>
<proteinExistence type="predicted"/>
<accession>A0ABP5E7P5</accession>
<dbReference type="InterPro" id="IPR036397">
    <property type="entry name" value="RNaseH_sf"/>
</dbReference>
<dbReference type="EMBL" id="BAAAQM010000049">
    <property type="protein sequence ID" value="GAA1992964.1"/>
    <property type="molecule type" value="Genomic_DNA"/>
</dbReference>
<keyword evidence="2" id="KW-1185">Reference proteome</keyword>
<evidence type="ECO:0000313" key="2">
    <source>
        <dbReference type="Proteomes" id="UP001499854"/>
    </source>
</evidence>
<dbReference type="Proteomes" id="UP001499854">
    <property type="component" value="Unassembled WGS sequence"/>
</dbReference>
<organism evidence="1 2">
    <name type="scientific">Catenulispora subtropica</name>
    <dbReference type="NCBI Taxonomy" id="450798"/>
    <lineage>
        <taxon>Bacteria</taxon>
        <taxon>Bacillati</taxon>
        <taxon>Actinomycetota</taxon>
        <taxon>Actinomycetes</taxon>
        <taxon>Catenulisporales</taxon>
        <taxon>Catenulisporaceae</taxon>
        <taxon>Catenulispora</taxon>
    </lineage>
</organism>